<proteinExistence type="inferred from homology"/>
<keyword evidence="7" id="KW-0670">Pyruvate</keyword>
<evidence type="ECO:0000313" key="8">
    <source>
        <dbReference type="Proteomes" id="UP000441925"/>
    </source>
</evidence>
<dbReference type="Pfam" id="PF00205">
    <property type="entry name" value="TPP_enzyme_M"/>
    <property type="match status" value="1"/>
</dbReference>
<dbReference type="Proteomes" id="UP000441925">
    <property type="component" value="Unassembled WGS sequence"/>
</dbReference>
<dbReference type="SUPFAM" id="SSF52518">
    <property type="entry name" value="Thiamin diphosphate-binding fold (THDP-binding)"/>
    <property type="match status" value="2"/>
</dbReference>
<dbReference type="PANTHER" id="PTHR42981">
    <property type="entry name" value="PYRUVATE DEHYDROGENASE [UBIQUINONE]"/>
    <property type="match status" value="1"/>
</dbReference>
<feature type="domain" description="Thiamine pyrophosphate enzyme TPP-binding" evidence="5">
    <location>
        <begin position="383"/>
        <end position="532"/>
    </location>
</feature>
<dbReference type="AlphaFoldDB" id="A0A6N7VVQ5"/>
<feature type="domain" description="Thiamine pyrophosphate enzyme N-terminal TPP-binding" evidence="6">
    <location>
        <begin position="4"/>
        <end position="116"/>
    </location>
</feature>
<organism evidence="7 8">
    <name type="scientific">Anaerococcus porci</name>
    <dbReference type="NCBI Taxonomy" id="2652269"/>
    <lineage>
        <taxon>Bacteria</taxon>
        <taxon>Bacillati</taxon>
        <taxon>Bacillota</taxon>
        <taxon>Tissierellia</taxon>
        <taxon>Tissierellales</taxon>
        <taxon>Peptoniphilaceae</taxon>
        <taxon>Anaerococcus</taxon>
    </lineage>
</organism>
<keyword evidence="8" id="KW-1185">Reference proteome</keyword>
<dbReference type="EMBL" id="VULQ01000005">
    <property type="protein sequence ID" value="MSS77769.1"/>
    <property type="molecule type" value="Genomic_DNA"/>
</dbReference>
<comment type="similarity">
    <text evidence="1 3">Belongs to the TPP enzyme family.</text>
</comment>
<dbReference type="InterPro" id="IPR000399">
    <property type="entry name" value="TPP-bd_CS"/>
</dbReference>
<sequence>MKISAAQALLKELERWGIDHIYGIPGSSLNGMMDALEKEKDKISYIQVRQEGAGAMAATADYKFSHKIGVAFGSGGPGASNMLNGLYDAKLDRVPMLALVAQGDSTLQNTSGFQETEVLPLYENVGIYNRKAMNAKSIPYMVEDAIRAAYEYKGPAVIILHNDFMEEKIKYKPLRTPLNEFQSPHYPIKDEQIDEVVDSLLKAENPVLYLGEGVRGYRDLAVAVSEKFNLPTLSSALSTGNSFPSEHKNYLGAFGRLGTKPAFEIMQNTDLVLYVGSNFPFARYWNKSIKFIQVNNSYRDLGRQMPSDLSILADSGDFLNALLDRKETRKESKFLLAARENMKNWRDWLRQIADSEAPHLLGETVMLAIKDKLAKDDSLFALDVGNNKAHAIRNLPFNENQKMIMSGRFATLGYGLPGGIAGKISYPDREVFTIQGDGGYAMNMQEIVTQAKYNLPIINILLTDLSFGFIEHSQKENLEYPFGIKIADADWAKTAEAMGAIAFSVKTKEELDKAIEEVNKLQENGNSKPIFIEAKILYRDPVDTGNMKLDFNKYSKEEIEKFKEEYKIDLPNYEDLIKKY</sequence>
<evidence type="ECO:0000313" key="7">
    <source>
        <dbReference type="EMBL" id="MSS77769.1"/>
    </source>
</evidence>
<dbReference type="Gene3D" id="3.40.50.970">
    <property type="match status" value="2"/>
</dbReference>
<evidence type="ECO:0000256" key="2">
    <source>
        <dbReference type="ARBA" id="ARBA00023052"/>
    </source>
</evidence>
<dbReference type="InterPro" id="IPR029061">
    <property type="entry name" value="THDP-binding"/>
</dbReference>
<dbReference type="GO" id="GO:0003824">
    <property type="term" value="F:catalytic activity"/>
    <property type="evidence" value="ECO:0007669"/>
    <property type="project" value="InterPro"/>
</dbReference>
<protein>
    <submittedName>
        <fullName evidence="7">Pyruvate oxidase</fullName>
    </submittedName>
</protein>
<feature type="domain" description="Thiamine pyrophosphate enzyme central" evidence="4">
    <location>
        <begin position="193"/>
        <end position="322"/>
    </location>
</feature>
<dbReference type="GO" id="GO:0030976">
    <property type="term" value="F:thiamine pyrophosphate binding"/>
    <property type="evidence" value="ECO:0007669"/>
    <property type="project" value="InterPro"/>
</dbReference>
<dbReference type="InterPro" id="IPR012001">
    <property type="entry name" value="Thiamin_PyroP_enz_TPP-bd_dom"/>
</dbReference>
<evidence type="ECO:0000259" key="6">
    <source>
        <dbReference type="Pfam" id="PF02776"/>
    </source>
</evidence>
<evidence type="ECO:0000259" key="4">
    <source>
        <dbReference type="Pfam" id="PF00205"/>
    </source>
</evidence>
<evidence type="ECO:0000256" key="3">
    <source>
        <dbReference type="RuleBase" id="RU362132"/>
    </source>
</evidence>
<reference evidence="7 8" key="1">
    <citation type="submission" date="2019-08" db="EMBL/GenBank/DDBJ databases">
        <title>In-depth cultivation of the pig gut microbiome towards novel bacterial diversity and tailored functional studies.</title>
        <authorList>
            <person name="Wylensek D."/>
            <person name="Hitch T.C.A."/>
            <person name="Clavel T."/>
        </authorList>
    </citation>
    <scope>NUCLEOTIDE SEQUENCE [LARGE SCALE GENOMIC DNA]</scope>
    <source>
        <strain evidence="7 8">WCA-380-WT-2B</strain>
    </source>
</reference>
<keyword evidence="2 3" id="KW-0786">Thiamine pyrophosphate</keyword>
<dbReference type="Gene3D" id="3.40.50.1220">
    <property type="entry name" value="TPP-binding domain"/>
    <property type="match status" value="1"/>
</dbReference>
<dbReference type="InterPro" id="IPR047211">
    <property type="entry name" value="POXB-like"/>
</dbReference>
<gene>
    <name evidence="7" type="ORF">FYJ26_04975</name>
</gene>
<dbReference type="InterPro" id="IPR029035">
    <property type="entry name" value="DHS-like_NAD/FAD-binding_dom"/>
</dbReference>
<dbReference type="InterPro" id="IPR011766">
    <property type="entry name" value="TPP_enzyme_TPP-bd"/>
</dbReference>
<dbReference type="Pfam" id="PF02775">
    <property type="entry name" value="TPP_enzyme_C"/>
    <property type="match status" value="1"/>
</dbReference>
<name>A0A6N7VVQ5_9FIRM</name>
<evidence type="ECO:0000256" key="1">
    <source>
        <dbReference type="ARBA" id="ARBA00007812"/>
    </source>
</evidence>
<dbReference type="Pfam" id="PF02776">
    <property type="entry name" value="TPP_enzyme_N"/>
    <property type="match status" value="1"/>
</dbReference>
<dbReference type="InterPro" id="IPR012000">
    <property type="entry name" value="Thiamin_PyroP_enz_cen_dom"/>
</dbReference>
<dbReference type="PANTHER" id="PTHR42981:SF2">
    <property type="entry name" value="PYRUVATE DEHYDROGENASE [UBIQUINONE]"/>
    <property type="match status" value="1"/>
</dbReference>
<dbReference type="PROSITE" id="PS00187">
    <property type="entry name" value="TPP_ENZYMES"/>
    <property type="match status" value="1"/>
</dbReference>
<dbReference type="GO" id="GO:0000287">
    <property type="term" value="F:magnesium ion binding"/>
    <property type="evidence" value="ECO:0007669"/>
    <property type="project" value="InterPro"/>
</dbReference>
<dbReference type="SUPFAM" id="SSF52467">
    <property type="entry name" value="DHS-like NAD/FAD-binding domain"/>
    <property type="match status" value="1"/>
</dbReference>
<evidence type="ECO:0000259" key="5">
    <source>
        <dbReference type="Pfam" id="PF02775"/>
    </source>
</evidence>
<accession>A0A6N7VVQ5</accession>
<dbReference type="RefSeq" id="WP_154540248.1">
    <property type="nucleotide sequence ID" value="NZ_JAXDSU010000072.1"/>
</dbReference>
<comment type="caution">
    <text evidence="7">The sequence shown here is derived from an EMBL/GenBank/DDBJ whole genome shotgun (WGS) entry which is preliminary data.</text>
</comment>